<feature type="region of interest" description="Disordered" evidence="1">
    <location>
        <begin position="24"/>
        <end position="50"/>
    </location>
</feature>
<proteinExistence type="predicted"/>
<keyword evidence="3" id="KW-1185">Reference proteome</keyword>
<reference evidence="4" key="1">
    <citation type="submission" date="2022-11" db="UniProtKB">
        <authorList>
            <consortium name="WormBaseParasite"/>
        </authorList>
    </citation>
    <scope>IDENTIFICATION</scope>
</reference>
<dbReference type="AlphaFoldDB" id="A0A915DNY0"/>
<dbReference type="WBParaSite" id="jg21368">
    <property type="protein sequence ID" value="jg21368"/>
    <property type="gene ID" value="jg21368"/>
</dbReference>
<evidence type="ECO:0000256" key="1">
    <source>
        <dbReference type="SAM" id="MobiDB-lite"/>
    </source>
</evidence>
<protein>
    <submittedName>
        <fullName evidence="4">Uncharacterized protein</fullName>
    </submittedName>
</protein>
<keyword evidence="2" id="KW-0472">Membrane</keyword>
<dbReference type="Proteomes" id="UP000887574">
    <property type="component" value="Unplaced"/>
</dbReference>
<feature type="transmembrane region" description="Helical" evidence="2">
    <location>
        <begin position="83"/>
        <end position="104"/>
    </location>
</feature>
<keyword evidence="2" id="KW-1133">Transmembrane helix</keyword>
<sequence>MASVPLMSDQDVELGALPSYEEALQGKNGASKATETSTNNSRTPGKQQKKIGGLFGNHFDDVADSSAVAFAQVSIRLAFLRKVLGILSFQFMVTVVFSTVRLYMTPGVKGFVQEQ</sequence>
<evidence type="ECO:0000313" key="4">
    <source>
        <dbReference type="WBParaSite" id="jg21368"/>
    </source>
</evidence>
<organism evidence="3 4">
    <name type="scientific">Ditylenchus dipsaci</name>
    <dbReference type="NCBI Taxonomy" id="166011"/>
    <lineage>
        <taxon>Eukaryota</taxon>
        <taxon>Metazoa</taxon>
        <taxon>Ecdysozoa</taxon>
        <taxon>Nematoda</taxon>
        <taxon>Chromadorea</taxon>
        <taxon>Rhabditida</taxon>
        <taxon>Tylenchina</taxon>
        <taxon>Tylenchomorpha</taxon>
        <taxon>Sphaerularioidea</taxon>
        <taxon>Anguinidae</taxon>
        <taxon>Anguininae</taxon>
        <taxon>Ditylenchus</taxon>
    </lineage>
</organism>
<accession>A0A915DNY0</accession>
<feature type="compositionally biased region" description="Polar residues" evidence="1">
    <location>
        <begin position="31"/>
        <end position="46"/>
    </location>
</feature>
<name>A0A915DNY0_9BILA</name>
<evidence type="ECO:0000256" key="2">
    <source>
        <dbReference type="SAM" id="Phobius"/>
    </source>
</evidence>
<evidence type="ECO:0000313" key="3">
    <source>
        <dbReference type="Proteomes" id="UP000887574"/>
    </source>
</evidence>
<keyword evidence="2" id="KW-0812">Transmembrane</keyword>